<dbReference type="EMBL" id="CP002872">
    <property type="protein sequence ID" value="AEI36811.1"/>
    <property type="molecule type" value="Genomic_DNA"/>
</dbReference>
<dbReference type="Gene3D" id="1.10.10.10">
    <property type="entry name" value="Winged helix-like DNA-binding domain superfamily/Winged helix DNA-binding domain"/>
    <property type="match status" value="1"/>
</dbReference>
<keyword evidence="3" id="KW-0804">Transcription</keyword>
<dbReference type="SUPFAM" id="SSF46785">
    <property type="entry name" value="Winged helix' DNA-binding domain"/>
    <property type="match status" value="1"/>
</dbReference>
<feature type="domain" description="HTH lysR-type" evidence="4">
    <location>
        <begin position="12"/>
        <end position="69"/>
    </location>
</feature>
<sequence>MSLEILDKSIIEAIRYFVSVVELGTLTAVKDLYRIEVNTLKSKLKQLENYIGVNLLVNNKNRISITNSGIVFYQKCNKILFDLETTVVNVRNNGVHFVKSLNVIGNSIFIDLFISEILPGLGEYKDKYTFNLDTYILNQYQYINQLGNYDIALINSDCIDKIDQNKWVICNHLEYIDKSISKVYVSKAFFKQNPLSSLEKILEAPFIVKKDNLEAIRISYDKEGVQKNDIMLKNIKFVVEDGKTKFRLIEEGLGIGVLDSFELATSKLRGMNIKPIDGVHSKVQLKAQYVIVSKYLPSNLIDKIRKNIDFLLKKTGMDKRSL</sequence>
<dbReference type="InterPro" id="IPR036390">
    <property type="entry name" value="WH_DNA-bd_sf"/>
</dbReference>
<name>A0ABM5MC68_FRAST</name>
<dbReference type="InterPro" id="IPR000847">
    <property type="entry name" value="LysR_HTH_N"/>
</dbReference>
<organism evidence="5 6">
    <name type="scientific">Francisella salina</name>
    <dbReference type="NCBI Taxonomy" id="573569"/>
    <lineage>
        <taxon>Bacteria</taxon>
        <taxon>Pseudomonadati</taxon>
        <taxon>Pseudomonadota</taxon>
        <taxon>Gammaproteobacteria</taxon>
        <taxon>Thiotrichales</taxon>
        <taxon>Francisellaceae</taxon>
        <taxon>Francisella</taxon>
    </lineage>
</organism>
<evidence type="ECO:0000256" key="1">
    <source>
        <dbReference type="ARBA" id="ARBA00009437"/>
    </source>
</evidence>
<gene>
    <name evidence="5" type="ordered locus">F7308_1887</name>
</gene>
<reference evidence="5" key="1">
    <citation type="submission" date="2011-05" db="EMBL/GenBank/DDBJ databases">
        <authorList>
            <person name="Kuske C.R."/>
            <person name="Challacombe J.F."/>
            <person name="Siddaramappa S."/>
            <person name="Petersen J.M."/>
            <person name="Bruce D.C."/>
        </authorList>
    </citation>
    <scope>NUCLEOTIDE SEQUENCE</scope>
    <source>
        <strain evidence="5">TX077308</strain>
    </source>
</reference>
<dbReference type="RefSeq" id="WP_013923638.1">
    <property type="nucleotide sequence ID" value="NC_015696.1"/>
</dbReference>
<evidence type="ECO:0000313" key="5">
    <source>
        <dbReference type="EMBL" id="AEI36811.1"/>
    </source>
</evidence>
<dbReference type="Proteomes" id="UP000000490">
    <property type="component" value="Chromosome"/>
</dbReference>
<dbReference type="InterPro" id="IPR036388">
    <property type="entry name" value="WH-like_DNA-bd_sf"/>
</dbReference>
<proteinExistence type="inferred from homology"/>
<comment type="similarity">
    <text evidence="1">Belongs to the LysR transcriptional regulatory family.</text>
</comment>
<evidence type="ECO:0000256" key="3">
    <source>
        <dbReference type="ARBA" id="ARBA00023163"/>
    </source>
</evidence>
<evidence type="ECO:0000256" key="2">
    <source>
        <dbReference type="ARBA" id="ARBA00023015"/>
    </source>
</evidence>
<protein>
    <submittedName>
        <fullName evidence="5">LysR family transcriptional regulator</fullName>
    </submittedName>
</protein>
<evidence type="ECO:0000313" key="6">
    <source>
        <dbReference type="Proteomes" id="UP000000490"/>
    </source>
</evidence>
<keyword evidence="6" id="KW-1185">Reference proteome</keyword>
<evidence type="ECO:0000259" key="4">
    <source>
        <dbReference type="Pfam" id="PF00126"/>
    </source>
</evidence>
<dbReference type="PANTHER" id="PTHR30126:SF84">
    <property type="entry name" value="HTH-TYPE TRANSCRIPTIONAL REGULATOR PTXR"/>
    <property type="match status" value="1"/>
</dbReference>
<accession>A0ABM5MC68</accession>
<dbReference type="Pfam" id="PF00126">
    <property type="entry name" value="HTH_1"/>
    <property type="match status" value="1"/>
</dbReference>
<keyword evidence="2" id="KW-0805">Transcription regulation</keyword>
<dbReference type="PANTHER" id="PTHR30126">
    <property type="entry name" value="HTH-TYPE TRANSCRIPTIONAL REGULATOR"/>
    <property type="match status" value="1"/>
</dbReference>